<dbReference type="Proteomes" id="UP001156259">
    <property type="component" value="Segment"/>
</dbReference>
<evidence type="ECO:0000313" key="1">
    <source>
        <dbReference type="EMBL" id="WAE39473.1"/>
    </source>
</evidence>
<sequence>MKSIDVSRLWEGIPARYILGVLGDRRVDSMDELWEIREITLGGKIEFHMIHLEKGEETEIAYTPIPHFTENIREYFGNPRNLLIFTHRILDRVVQYKNVMRDIQSQYFERGRKRKYLLQYMESYPLQAVRGLIPQIISCLNANPVLIMWVLEGIRENFPLNRKTIQFKTSDGETRVLCEDPQISEFPTIFAHGILPYYSLKFDTIPIYFDKSKEETIIDADVRYRIFHRMPVHSLFLQSASISSIFRGIASQILRFIDKFLFVGFENILEMTLEDAYLSSWEIGQKTHSVLYFTNLAEDMIIQSLMKERGNVIAHGIEGSKYLNTITIKEYLKSYYEKLNS</sequence>
<dbReference type="EMBL" id="OP880252">
    <property type="protein sequence ID" value="WAE39473.1"/>
    <property type="molecule type" value="Genomic_DNA"/>
</dbReference>
<reference evidence="1 2" key="1">
    <citation type="submission" date="2022-10" db="EMBL/GenBank/DDBJ databases">
        <title>Evolutionary Diversification of Methanotrophic Ca. Methanophagales (ANME-1) and Their Expansive Virome.</title>
        <authorList>
            <person name="Laso-Perez R."/>
            <person name="Wu F."/>
            <person name="Cremiere A."/>
            <person name="Speth D.R."/>
            <person name="Magyar J.S."/>
            <person name="Krupovic M."/>
            <person name="Orphan V.J."/>
        </authorList>
    </citation>
    <scope>NUCLEOTIDE SEQUENCE [LARGE SCALE GENOMIC DNA]</scope>
</reference>
<name>A0A9E9A5Q4_9CAUD</name>
<gene>
    <name evidence="1" type="ORF">LDLAKGPJ_00049</name>
</gene>
<evidence type="ECO:0000313" key="2">
    <source>
        <dbReference type="Proteomes" id="UP001156259"/>
    </source>
</evidence>
<keyword evidence="2" id="KW-1185">Reference proteome</keyword>
<accession>A0A9E9A5Q4</accession>
<protein>
    <submittedName>
        <fullName evidence="1">Uncharacterized protein</fullName>
    </submittedName>
</protein>
<organism evidence="1 2">
    <name type="scientific">Methanophagales virus GBV301</name>
    <dbReference type="NCBI Taxonomy" id="2999280"/>
    <lineage>
        <taxon>Viruses</taxon>
        <taxon>Duplodnaviria</taxon>
        <taxon>Heunggongvirae</taxon>
        <taxon>Uroviricota</taxon>
        <taxon>Caudoviricetes</taxon>
        <taxon>Nakonvirales</taxon>
        <taxon>Ekchuahviridae</taxon>
        <taxon>Kukulkanvirus</taxon>
        <taxon>Kukulkanvirus guaymasense</taxon>
    </lineage>
</organism>
<proteinExistence type="predicted"/>